<dbReference type="PANTHER" id="PTHR31331:SF1">
    <property type="entry name" value="CYSTEINE RICH SECRETORY PROTEIN LCCL DOMAIN CONTAINING 2"/>
    <property type="match status" value="1"/>
</dbReference>
<dbReference type="InterPro" id="IPR018244">
    <property type="entry name" value="Allrgn_V5/Tpx1_CS"/>
</dbReference>
<protein>
    <recommendedName>
        <fullName evidence="7">LCCL domain-containing protein</fullName>
    </recommendedName>
</protein>
<evidence type="ECO:0000256" key="4">
    <source>
        <dbReference type="ARBA" id="ARBA00022737"/>
    </source>
</evidence>
<dbReference type="Gene3D" id="2.170.130.20">
    <property type="entry name" value="LCCL-like domain"/>
    <property type="match status" value="2"/>
</dbReference>
<dbReference type="PANTHER" id="PTHR31331">
    <property type="entry name" value="LCCL DOMAIN PROTEIN (AFU_ORTHOLOGUE AFUA_5G08630)"/>
    <property type="match status" value="1"/>
</dbReference>
<keyword evidence="9" id="KW-1185">Reference proteome</keyword>
<dbReference type="SMART" id="SM00603">
    <property type="entry name" value="LCCL"/>
    <property type="match status" value="2"/>
</dbReference>
<dbReference type="InterPro" id="IPR051957">
    <property type="entry name" value="CRISP-LCCL_domain"/>
</dbReference>
<dbReference type="InterPro" id="IPR035940">
    <property type="entry name" value="CAP_sf"/>
</dbReference>
<dbReference type="GO" id="GO:0005576">
    <property type="term" value="C:extracellular region"/>
    <property type="evidence" value="ECO:0007669"/>
    <property type="project" value="UniProtKB-SubCell"/>
</dbReference>
<name>A0A3M0KQG2_HIRRU</name>
<keyword evidence="4" id="KW-0677">Repeat</keyword>
<dbReference type="PROSITE" id="PS01010">
    <property type="entry name" value="CRISP_2"/>
    <property type="match status" value="1"/>
</dbReference>
<evidence type="ECO:0000256" key="5">
    <source>
        <dbReference type="ARBA" id="ARBA00023157"/>
    </source>
</evidence>
<keyword evidence="5" id="KW-1015">Disulfide bond</keyword>
<evidence type="ECO:0000313" key="8">
    <source>
        <dbReference type="EMBL" id="RMC09287.1"/>
    </source>
</evidence>
<gene>
    <name evidence="8" type="ORF">DUI87_14295</name>
</gene>
<dbReference type="EMBL" id="QRBI01000116">
    <property type="protein sequence ID" value="RMC09287.1"/>
    <property type="molecule type" value="Genomic_DNA"/>
</dbReference>
<feature type="domain" description="LCCL" evidence="7">
    <location>
        <begin position="394"/>
        <end position="497"/>
    </location>
</feature>
<dbReference type="FunFam" id="2.170.130.20:FF:000001">
    <property type="entry name" value="Cysteine-rich secretory protein LCCL domain-containing 1"/>
    <property type="match status" value="1"/>
</dbReference>
<proteinExistence type="predicted"/>
<comment type="caution">
    <text evidence="8">The sequence shown here is derived from an EMBL/GenBank/DDBJ whole genome shotgun (WGS) entry which is preliminary data.</text>
</comment>
<dbReference type="PRINTS" id="PR00837">
    <property type="entry name" value="V5TPXLIKE"/>
</dbReference>
<dbReference type="SMART" id="SM00198">
    <property type="entry name" value="SCP"/>
    <property type="match status" value="1"/>
</dbReference>
<keyword evidence="3 6" id="KW-0732">Signal</keyword>
<comment type="subcellular location">
    <subcellularLocation>
        <location evidence="1">Secreted</location>
    </subcellularLocation>
</comment>
<sequence length="506" mass="56969">MNPALPWIVPLGCVLLLTKTAECFILPNSSHLESILSKYQAGEAHSRSKRAILFSDRQEILMLHNKLRGQVYPVASNMEYMTWDEELERSAHAWAQQCIWDHGPSDLIRSIGQNLAVHWGRYRSPAFHVQSWYDEVKDYTFPYPHECNPWCPDRCSGAMCTHYTQIVWATTNRIGCAVNVCKQMNVWGEIWENAVYLVCNYSPKGNWIGEAPYKTGRPCSECPPSYGGSCQNNLCYKDHRYEDPITAETDETNEVEIPQLAEQKPVQFHLPENKHSKTIKSKKITSESYMSKTQPSSFSAPVGFETPLWEKQLGSVAPCNEVYLIYLTPRIFIPGQSSSICRAAIHYGILDNKGGLVDITRKGRTPAFVKSTRNGVESFRKSKPSNAFMVSKVTTQTLDCYTTVAELCHFKKPASHCPRIYCPAHCKDEPSYWAPVFGTNVYADSSSICKTAVHAGVISDERGGFVDVMPVEKKKTYVGSLRNGVQSESLKNPSDGNAFRIFAVKQ</sequence>
<dbReference type="OrthoDB" id="414826at2759"/>
<dbReference type="SUPFAM" id="SSF69848">
    <property type="entry name" value="LCCL domain"/>
    <property type="match status" value="2"/>
</dbReference>
<evidence type="ECO:0000259" key="7">
    <source>
        <dbReference type="PROSITE" id="PS50820"/>
    </source>
</evidence>
<evidence type="ECO:0000313" key="9">
    <source>
        <dbReference type="Proteomes" id="UP000269221"/>
    </source>
</evidence>
<dbReference type="STRING" id="333673.A0A3M0KQG2"/>
<dbReference type="InterPro" id="IPR036609">
    <property type="entry name" value="LCCL_sf"/>
</dbReference>
<dbReference type="Pfam" id="PF03815">
    <property type="entry name" value="LCCL"/>
    <property type="match status" value="2"/>
</dbReference>
<evidence type="ECO:0000256" key="3">
    <source>
        <dbReference type="ARBA" id="ARBA00022729"/>
    </source>
</evidence>
<evidence type="ECO:0000256" key="1">
    <source>
        <dbReference type="ARBA" id="ARBA00004613"/>
    </source>
</evidence>
<dbReference type="Pfam" id="PF00188">
    <property type="entry name" value="CAP"/>
    <property type="match status" value="1"/>
</dbReference>
<accession>A0A3M0KQG2</accession>
<dbReference type="AlphaFoldDB" id="A0A3M0KQG2"/>
<feature type="signal peptide" evidence="6">
    <location>
        <begin position="1"/>
        <end position="23"/>
    </location>
</feature>
<dbReference type="Gene3D" id="3.40.33.10">
    <property type="entry name" value="CAP"/>
    <property type="match status" value="1"/>
</dbReference>
<dbReference type="InterPro" id="IPR004043">
    <property type="entry name" value="LCCL"/>
</dbReference>
<dbReference type="InterPro" id="IPR001283">
    <property type="entry name" value="CRISP-related"/>
</dbReference>
<evidence type="ECO:0000256" key="6">
    <source>
        <dbReference type="SAM" id="SignalP"/>
    </source>
</evidence>
<dbReference type="SUPFAM" id="SSF55797">
    <property type="entry name" value="PR-1-like"/>
    <property type="match status" value="1"/>
</dbReference>
<feature type="domain" description="LCCL" evidence="7">
    <location>
        <begin position="337"/>
        <end position="388"/>
    </location>
</feature>
<feature type="chain" id="PRO_5018167562" description="LCCL domain-containing protein" evidence="6">
    <location>
        <begin position="24"/>
        <end position="506"/>
    </location>
</feature>
<dbReference type="FunFam" id="3.40.33.10:FF:000001">
    <property type="entry name" value="Cysteine-rich secretory protein LCCL domain containing 1"/>
    <property type="match status" value="1"/>
</dbReference>
<dbReference type="Proteomes" id="UP000269221">
    <property type="component" value="Unassembled WGS sequence"/>
</dbReference>
<reference evidence="8 9" key="1">
    <citation type="submission" date="2018-07" db="EMBL/GenBank/DDBJ databases">
        <title>A high quality draft genome assembly of the barn swallow (H. rustica rustica).</title>
        <authorList>
            <person name="Formenti G."/>
            <person name="Chiara M."/>
            <person name="Poveda L."/>
            <person name="Francoijs K.-J."/>
            <person name="Bonisoli-Alquati A."/>
            <person name="Canova L."/>
            <person name="Gianfranceschi L."/>
            <person name="Horner D.S."/>
            <person name="Saino N."/>
        </authorList>
    </citation>
    <scope>NUCLEOTIDE SEQUENCE [LARGE SCALE GENOMIC DNA]</scope>
    <source>
        <strain evidence="8">Chelidonia</strain>
        <tissue evidence="8">Blood</tissue>
    </source>
</reference>
<organism evidence="8 9">
    <name type="scientific">Hirundo rustica rustica</name>
    <dbReference type="NCBI Taxonomy" id="333673"/>
    <lineage>
        <taxon>Eukaryota</taxon>
        <taxon>Metazoa</taxon>
        <taxon>Chordata</taxon>
        <taxon>Craniata</taxon>
        <taxon>Vertebrata</taxon>
        <taxon>Euteleostomi</taxon>
        <taxon>Archelosauria</taxon>
        <taxon>Archosauria</taxon>
        <taxon>Dinosauria</taxon>
        <taxon>Saurischia</taxon>
        <taxon>Theropoda</taxon>
        <taxon>Coelurosauria</taxon>
        <taxon>Aves</taxon>
        <taxon>Neognathae</taxon>
        <taxon>Neoaves</taxon>
        <taxon>Telluraves</taxon>
        <taxon>Australaves</taxon>
        <taxon>Passeriformes</taxon>
        <taxon>Sylvioidea</taxon>
        <taxon>Hirundinidae</taxon>
        <taxon>Hirundo</taxon>
    </lineage>
</organism>
<keyword evidence="2" id="KW-0964">Secreted</keyword>
<dbReference type="InterPro" id="IPR014044">
    <property type="entry name" value="CAP_dom"/>
</dbReference>
<evidence type="ECO:0000256" key="2">
    <source>
        <dbReference type="ARBA" id="ARBA00022525"/>
    </source>
</evidence>
<dbReference type="PROSITE" id="PS50820">
    <property type="entry name" value="LCCL"/>
    <property type="match status" value="2"/>
</dbReference>